<evidence type="ECO:0000256" key="5">
    <source>
        <dbReference type="ARBA" id="ARBA00022989"/>
    </source>
</evidence>
<dbReference type="AlphaFoldDB" id="A0A9P8I1P3"/>
<feature type="transmembrane region" description="Helical" evidence="7">
    <location>
        <begin position="150"/>
        <end position="168"/>
    </location>
</feature>
<proteinExistence type="inferred from homology"/>
<feature type="transmembrane region" description="Helical" evidence="7">
    <location>
        <begin position="232"/>
        <end position="251"/>
    </location>
</feature>
<feature type="transmembrane region" description="Helical" evidence="7">
    <location>
        <begin position="86"/>
        <end position="110"/>
    </location>
</feature>
<feature type="transmembrane region" description="Helical" evidence="7">
    <location>
        <begin position="284"/>
        <end position="304"/>
    </location>
</feature>
<comment type="function">
    <text evidence="1 7">Involved in the import of GDP-mannose from the cytoplasm into the Golgi lumen.</text>
</comment>
<evidence type="ECO:0000313" key="9">
    <source>
        <dbReference type="Proteomes" id="UP000698800"/>
    </source>
</evidence>
<keyword evidence="4 7" id="KW-0812">Transmembrane</keyword>
<keyword evidence="7" id="KW-0968">Cytoplasmic vesicle</keyword>
<gene>
    <name evidence="8" type="ORF">FGG08_006207</name>
</gene>
<dbReference type="Proteomes" id="UP000698800">
    <property type="component" value="Unassembled WGS sequence"/>
</dbReference>
<evidence type="ECO:0000256" key="6">
    <source>
        <dbReference type="ARBA" id="ARBA00023136"/>
    </source>
</evidence>
<feature type="transmembrane region" description="Helical" evidence="7">
    <location>
        <begin position="258"/>
        <end position="278"/>
    </location>
</feature>
<evidence type="ECO:0000256" key="1">
    <source>
        <dbReference type="ARBA" id="ARBA00003420"/>
    </source>
</evidence>
<dbReference type="GO" id="GO:0030659">
    <property type="term" value="C:cytoplasmic vesicle membrane"/>
    <property type="evidence" value="ECO:0007669"/>
    <property type="project" value="UniProtKB-SubCell"/>
</dbReference>
<dbReference type="InterPro" id="IPR050186">
    <property type="entry name" value="TPT_transporter"/>
</dbReference>
<sequence>MDGVLILSRKVVFGSFTGGSFLVWADETVAPERRRTPVASSGQFQTSLSLDDHAVSVADNSIRNQLEEGGVSAVTRIYPRPSKDQVITIFCVFLNTVSTVGLVFLNKIILSDPQLRKMQVSFAMWHFTCTAAVLWIASHRPFDLFQPVRLPVVKMMPLCIFFAGFLILNNLSLTSNSVGFYQLAKIMTTPCVALFSYLLFRKTITLEAAISLVSLCFGVALTNHDAAGTNPLGAVIAVAAFTTTAMYQIWISKKIKDFSFNVTSHLKTVIILTLGWIADGRVLSVQDLTGIIFAVGGAMVYSMLS</sequence>
<reference evidence="8" key="1">
    <citation type="submission" date="2021-03" db="EMBL/GenBank/DDBJ databases">
        <title>Comparative genomics and phylogenomic investigation of the class Geoglossomycetes provide insights into ecological specialization and systematics.</title>
        <authorList>
            <person name="Melie T."/>
            <person name="Pirro S."/>
            <person name="Miller A.N."/>
            <person name="Quandt A."/>
        </authorList>
    </citation>
    <scope>NUCLEOTIDE SEQUENCE</scope>
    <source>
        <strain evidence="8">GBOQ0MN5Z8</strain>
    </source>
</reference>
<keyword evidence="7" id="KW-0256">Endoplasmic reticulum</keyword>
<comment type="similarity">
    <text evidence="2 7">Belongs to the TPT transporter family. SLC35D subfamily.</text>
</comment>
<comment type="subcellular location">
    <subcellularLocation>
        <location evidence="7">Golgi apparatus membrane</location>
        <topology evidence="7">Multi-pass membrane protein</topology>
    </subcellularLocation>
    <subcellularLocation>
        <location evidence="7">Cytoplasmic vesicle membrane</location>
        <topology evidence="7">Multi-pass membrane protein</topology>
    </subcellularLocation>
    <subcellularLocation>
        <location evidence="7">Endoplasmic reticulum membrane</location>
        <topology evidence="7">Multi-pass membrane protein</topology>
    </subcellularLocation>
</comment>
<keyword evidence="5 7" id="KW-1133">Transmembrane helix</keyword>
<name>A0A9P8I1P3_9PEZI</name>
<protein>
    <recommendedName>
        <fullName evidence="7">GDP-mannose transporter</fullName>
        <shortName evidence="7">GMT</shortName>
    </recommendedName>
</protein>
<evidence type="ECO:0000313" key="8">
    <source>
        <dbReference type="EMBL" id="KAH0536942.1"/>
    </source>
</evidence>
<evidence type="ECO:0000256" key="2">
    <source>
        <dbReference type="ARBA" id="ARBA00010425"/>
    </source>
</evidence>
<feature type="transmembrane region" description="Helical" evidence="7">
    <location>
        <begin position="122"/>
        <end position="138"/>
    </location>
</feature>
<keyword evidence="7" id="KW-0333">Golgi apparatus</keyword>
<comment type="caution">
    <text evidence="8">The sequence shown here is derived from an EMBL/GenBank/DDBJ whole genome shotgun (WGS) entry which is preliminary data.</text>
</comment>
<feature type="transmembrane region" description="Helical" evidence="7">
    <location>
        <begin position="180"/>
        <end position="199"/>
    </location>
</feature>
<keyword evidence="7" id="KW-0813">Transport</keyword>
<keyword evidence="6 7" id="KW-0472">Membrane</keyword>
<dbReference type="GO" id="GO:0000139">
    <property type="term" value="C:Golgi membrane"/>
    <property type="evidence" value="ECO:0007669"/>
    <property type="project" value="UniProtKB-SubCell"/>
</dbReference>
<dbReference type="GO" id="GO:0005789">
    <property type="term" value="C:endoplasmic reticulum membrane"/>
    <property type="evidence" value="ECO:0007669"/>
    <property type="project" value="UniProtKB-SubCell"/>
</dbReference>
<keyword evidence="7" id="KW-0762">Sugar transport</keyword>
<keyword evidence="9" id="KW-1185">Reference proteome</keyword>
<feature type="transmembrane region" description="Helical" evidence="7">
    <location>
        <begin position="206"/>
        <end position="226"/>
    </location>
</feature>
<dbReference type="PANTHER" id="PTHR11132">
    <property type="entry name" value="SOLUTE CARRIER FAMILY 35"/>
    <property type="match status" value="1"/>
</dbReference>
<accession>A0A9P8I1P3</accession>
<organism evidence="8 9">
    <name type="scientific">Glutinoglossum americanum</name>
    <dbReference type="NCBI Taxonomy" id="1670608"/>
    <lineage>
        <taxon>Eukaryota</taxon>
        <taxon>Fungi</taxon>
        <taxon>Dikarya</taxon>
        <taxon>Ascomycota</taxon>
        <taxon>Pezizomycotina</taxon>
        <taxon>Geoglossomycetes</taxon>
        <taxon>Geoglossales</taxon>
        <taxon>Geoglossaceae</taxon>
        <taxon>Glutinoglossum</taxon>
    </lineage>
</organism>
<evidence type="ECO:0000256" key="7">
    <source>
        <dbReference type="RuleBase" id="RU367097"/>
    </source>
</evidence>
<dbReference type="OrthoDB" id="5547497at2759"/>
<evidence type="ECO:0000256" key="4">
    <source>
        <dbReference type="ARBA" id="ARBA00022692"/>
    </source>
</evidence>
<evidence type="ECO:0000256" key="3">
    <source>
        <dbReference type="ARBA" id="ARBA00011182"/>
    </source>
</evidence>
<dbReference type="EMBL" id="JAGHQL010000171">
    <property type="protein sequence ID" value="KAH0536942.1"/>
    <property type="molecule type" value="Genomic_DNA"/>
</dbReference>
<comment type="subunit">
    <text evidence="3 7">Homooligomer.</text>
</comment>